<feature type="region of interest" description="Disordered" evidence="2">
    <location>
        <begin position="1028"/>
        <end position="1054"/>
    </location>
</feature>
<dbReference type="KEGG" id="bbo:BBOV_I004520"/>
<accession>A7AWV5</accession>
<dbReference type="Pfam" id="PF23534">
    <property type="entry name" value="Microp_apicomplexa_20"/>
    <property type="match status" value="1"/>
</dbReference>
<evidence type="ECO:0000256" key="1">
    <source>
        <dbReference type="SAM" id="Coils"/>
    </source>
</evidence>
<dbReference type="EMBL" id="AAXT01000005">
    <property type="protein sequence ID" value="EDO05533.1"/>
    <property type="molecule type" value="Genomic_DNA"/>
</dbReference>
<dbReference type="InterPro" id="IPR056323">
    <property type="entry name" value="Microp_dom_apicomplexa_2"/>
</dbReference>
<dbReference type="VEuPathDB" id="PiroplasmaDB:BBOV_I004520"/>
<evidence type="ECO:0000313" key="6">
    <source>
        <dbReference type="Proteomes" id="UP000002173"/>
    </source>
</evidence>
<evidence type="ECO:0000256" key="3">
    <source>
        <dbReference type="SAM" id="Phobius"/>
    </source>
</evidence>
<dbReference type="Proteomes" id="UP000002173">
    <property type="component" value="Unassembled WGS sequence"/>
</dbReference>
<proteinExistence type="predicted"/>
<dbReference type="InParanoid" id="A7AWV5"/>
<name>A7AWV5_BABBO</name>
<sequence length="1359" mass="149456">MALKNAFTPKASLTDAPTNLKEAIDWVLRVTGKDGNNNNGECICGLAAAVTDLLQSVELQYHGYQGDSNGSGKGGPPKKRVTECLNGLFSLVQGLGGTAVVRTYIDQLAQVLSALVGWSKIDKCWGSGDSEKCKGGGSSNEHGEKTGCEYLQDVKHENKCDACGCMKWNVTNADNEGTPLGRKCTRCSDSGSSAHRCSCNTGGSSTCTAETCKCALAGKCCKCYCKGKGCGCKDAKCSCDKEMKDEDSYLSAYRKRNTSWVDGGIRATWLNLEEVPYSGYPVTPSQRRHHCARILLGSVCLIWSGLTYMYWTGKYHKSSPRWNNHILDGSGLDDGTLSQWLQALGFPRKMLNNHGPRNRWDAVIWDGIRGMLYLGFPHTSYNAAHGSDHDDNTFRQPAGMNYAGYIHTVDRGAFDSSVFKGTGDTKIDKNKQGALFKLYILSCAYFTGLQKKTNTQTTTSTTPRTIREILYWLSALPYSPAYKDMLDYAKERLKKEAPDVGGKRQLSFYQQGRNAPITVDEYNLFAHFQAVTQYCPLVLIGIQGGLHSTKGTDKTTEPPIHSLYANTECHFTYPEVKIQAYNQVVHYIRALFYQLYFLRKQCAVKVALGGKWRECRYGNGVVSKGVISWMCLGCNPMEHDRKKRVDKVKEGLVGVKESDKLAGGLKTLLEKIGEVVVQLGNAQEELEKSGGNVNIALAAVKKVSGVNGSDLKGVLEKVLDVVLGVVEKLVEGVKEKVKALEEIKKTLEAAKEKLEEAKKTQEALEAAKGELEGAKGALTTAKKAFPGSSSDIDPCKNIVSATIDGLHKALQLLKDAVQQIMEATRKDTTEFQDAIFSATYTADVVTEVEKHQAKQKVTLDALSTLVSAIEDLLSICNTPKCPGCTKHSDKCGQPPKPTVCQTCLQPTTTGVPSPLQAFLEDRLPGFSCKEVPDTENPEYPPAASHLRHCGGSGQCCPLPMGFRGQFHEGSIRDCTGQRLYGILYFFSNENMMQSCVYTLVRVTAALSATTPQVLGDVFGFFRGGVGNKERGKPQKGEETSCEHTGNPSESSEANKSKYFCGWCASGLRDEVKKIEWIQKITGGDDYRESVGKALRDIKGSDSTATTTAYSSTGTTTTSLSALTKDSEYLSPLTGELYTAVSATFGNTYLSWVLYLSDALHWGLQSLSEAFQQIECRGCRDCDPNKCKKGSHGGTDSAQCNCSSIVSCTGVLPVLYRHGFSYGNPFNLEGYQQKEKDEGDYSITDTKSTKKCHQFLDSLSAVINKKKESDQKDQDNHPLTNLLSQVGKLQYDIRLPWIFVLTIAWLVAVLYLAFGAIWPLDWTHMRSHWLRGGEHQWQCMWYKVMTGRKGMELVEYFGRR</sequence>
<reference evidence="6" key="2">
    <citation type="journal article" date="2020" name="Data Brief">
        <title>Transcriptome dataset of Babesia bovis life stages within vertebrate and invertebrate hosts.</title>
        <authorList>
            <person name="Ueti M.W."/>
            <person name="Johnson W.C."/>
            <person name="Kappmeyer L.S."/>
            <person name="Herndon D.R."/>
            <person name="Mousel M.R."/>
            <person name="Reif K.E."/>
            <person name="Taus N.S."/>
            <person name="Ifeonu O.O."/>
            <person name="Silva J.C."/>
            <person name="Suarez C.E."/>
            <person name="Brayton K.A."/>
        </authorList>
    </citation>
    <scope>NUCLEOTIDE SEQUENCE [LARGE SCALE GENOMIC DNA]</scope>
</reference>
<feature type="domain" description="Microprotein" evidence="4">
    <location>
        <begin position="700"/>
        <end position="757"/>
    </location>
</feature>
<evidence type="ECO:0000313" key="5">
    <source>
        <dbReference type="EMBL" id="EDO05533.1"/>
    </source>
</evidence>
<dbReference type="eggNOG" id="ENOG502SYXA">
    <property type="taxonomic scope" value="Eukaryota"/>
</dbReference>
<comment type="caution">
    <text evidence="5">The sequence shown here is derived from an EMBL/GenBank/DDBJ whole genome shotgun (WGS) entry which is preliminary data.</text>
</comment>
<keyword evidence="3" id="KW-1133">Transmembrane helix</keyword>
<feature type="compositionally biased region" description="Basic and acidic residues" evidence="2">
    <location>
        <begin position="1028"/>
        <end position="1041"/>
    </location>
</feature>
<evidence type="ECO:0000256" key="2">
    <source>
        <dbReference type="SAM" id="MobiDB-lite"/>
    </source>
</evidence>
<feature type="compositionally biased region" description="Polar residues" evidence="2">
    <location>
        <begin position="1042"/>
        <end position="1053"/>
    </location>
</feature>
<reference evidence="5 6" key="1">
    <citation type="journal article" date="2007" name="PLoS Pathog.">
        <title>Genome sequence of Babesia bovis and comparative analysis of apicomplexan hemoprotozoa.</title>
        <authorList>
            <person name="Brayton K.A."/>
            <person name="Lau A.O.T."/>
            <person name="Herndon D.R."/>
            <person name="Hannick L."/>
            <person name="Kappmeyer L.S."/>
            <person name="Berens S.J."/>
            <person name="Bidwell S.L."/>
            <person name="Brown W.C."/>
            <person name="Crabtree J."/>
            <person name="Fadrosh D."/>
            <person name="Feldblum T."/>
            <person name="Forberger H.A."/>
            <person name="Haas B.J."/>
            <person name="Howell J.M."/>
            <person name="Khouri H."/>
            <person name="Koo H."/>
            <person name="Mann D.J."/>
            <person name="Norimine J."/>
            <person name="Paulsen I.T."/>
            <person name="Radune D."/>
            <person name="Ren Q."/>
            <person name="Smith R.K. Jr."/>
            <person name="Suarez C.E."/>
            <person name="White O."/>
            <person name="Wortman J.R."/>
            <person name="Knowles D.P. Jr."/>
            <person name="McElwain T.F."/>
            <person name="Nene V.M."/>
        </authorList>
    </citation>
    <scope>NUCLEOTIDE SEQUENCE [LARGE SCALE GENOMIC DNA]</scope>
    <source>
        <strain evidence="5">T2Bo</strain>
    </source>
</reference>
<dbReference type="Pfam" id="PF12785">
    <property type="entry name" value="VESA1_N"/>
    <property type="match status" value="1"/>
</dbReference>
<dbReference type="RefSeq" id="XP_001609101.1">
    <property type="nucleotide sequence ID" value="XM_001609051.1"/>
</dbReference>
<feature type="transmembrane region" description="Helical" evidence="3">
    <location>
        <begin position="1296"/>
        <end position="1319"/>
    </location>
</feature>
<keyword evidence="6" id="KW-1185">Reference proteome</keyword>
<gene>
    <name evidence="5" type="ORF">BBOV_I004520</name>
</gene>
<keyword evidence="3" id="KW-0472">Membrane</keyword>
<evidence type="ECO:0000259" key="4">
    <source>
        <dbReference type="Pfam" id="PF23534"/>
    </source>
</evidence>
<keyword evidence="3" id="KW-0812">Transmembrane</keyword>
<keyword evidence="1" id="KW-0175">Coiled coil</keyword>
<dbReference type="GeneID" id="5477317"/>
<protein>
    <submittedName>
        <fullName evidence="5">Variant erythrocyte surface antigen-1, alpha subunit</fullName>
    </submittedName>
</protein>
<feature type="coiled-coil region" evidence="1">
    <location>
        <begin position="730"/>
        <end position="826"/>
    </location>
</feature>
<organism evidence="5 6">
    <name type="scientific">Babesia bovis</name>
    <dbReference type="NCBI Taxonomy" id="5865"/>
    <lineage>
        <taxon>Eukaryota</taxon>
        <taxon>Sar</taxon>
        <taxon>Alveolata</taxon>
        <taxon>Apicomplexa</taxon>
        <taxon>Aconoidasida</taxon>
        <taxon>Piroplasmida</taxon>
        <taxon>Babesiidae</taxon>
        <taxon>Babesia</taxon>
    </lineage>
</organism>
<dbReference type="InterPro" id="IPR024751">
    <property type="entry name" value="VESA1"/>
</dbReference>
<reference evidence="6" key="3">
    <citation type="journal article" date="2021" name="Int. J. Parasitol.">
        <title>Comparative analysis of gene expression between Babesia bovis blood stages and kinetes allowed by improved genome annotation.</title>
        <authorList>
            <person name="Ueti M.W."/>
            <person name="Johnson W.C."/>
            <person name="Kappmeyer L.S."/>
            <person name="Herndon D.R."/>
            <person name="Mousel M.R."/>
            <person name="Reif K.E."/>
            <person name="Taus N.S."/>
            <person name="Ifeonu O.O."/>
            <person name="Silva J.C."/>
            <person name="Suarez C.E."/>
            <person name="Brayton K.A."/>
        </authorList>
    </citation>
    <scope>NUCLEOTIDE SEQUENCE [LARGE SCALE GENOMIC DNA]</scope>
</reference>